<dbReference type="AlphaFoldDB" id="A0A1S2LM22"/>
<name>A0A1S2LM22_9BACI</name>
<reference evidence="3 4" key="1">
    <citation type="submission" date="2016-10" db="EMBL/GenBank/DDBJ databases">
        <title>Draft genome sequences of four alkaliphilic bacteria belonging to the Anaerobacillus genus.</title>
        <authorList>
            <person name="Bassil N.M."/>
            <person name="Lloyd J.R."/>
        </authorList>
    </citation>
    <scope>NUCLEOTIDE SEQUENCE [LARGE SCALE GENOMIC DNA]</scope>
    <source>
        <strain evidence="3 4">DSM 18345</strain>
    </source>
</reference>
<keyword evidence="2" id="KW-0472">Membrane</keyword>
<accession>A0A1S2LM22</accession>
<gene>
    <name evidence="3" type="ORF">BKP37_09840</name>
</gene>
<proteinExistence type="predicted"/>
<dbReference type="Proteomes" id="UP000179524">
    <property type="component" value="Unassembled WGS sequence"/>
</dbReference>
<keyword evidence="2" id="KW-0812">Transmembrane</keyword>
<keyword evidence="4" id="KW-1185">Reference proteome</keyword>
<evidence type="ECO:0000313" key="4">
    <source>
        <dbReference type="Proteomes" id="UP000179524"/>
    </source>
</evidence>
<feature type="region of interest" description="Disordered" evidence="1">
    <location>
        <begin position="50"/>
        <end position="99"/>
    </location>
</feature>
<evidence type="ECO:0000256" key="1">
    <source>
        <dbReference type="SAM" id="MobiDB-lite"/>
    </source>
</evidence>
<dbReference type="EMBL" id="MLQR01000027">
    <property type="protein sequence ID" value="OIJ13578.1"/>
    <property type="molecule type" value="Genomic_DNA"/>
</dbReference>
<keyword evidence="2" id="KW-1133">Transmembrane helix</keyword>
<evidence type="ECO:0000256" key="2">
    <source>
        <dbReference type="SAM" id="Phobius"/>
    </source>
</evidence>
<sequence length="99" mass="10973">MRFSYAWLAVSADHVAGAFFLIYISKNTCDYNVKIDRECYECLGGEEKVAKTPRPTKGSKDPQVMGERSVNPMGVSPDHEFSTEPLSKGALVAKKKNTK</sequence>
<protein>
    <submittedName>
        <fullName evidence="3">Uncharacterized protein</fullName>
    </submittedName>
</protein>
<comment type="caution">
    <text evidence="3">The sequence shown here is derived from an EMBL/GenBank/DDBJ whole genome shotgun (WGS) entry which is preliminary data.</text>
</comment>
<evidence type="ECO:0000313" key="3">
    <source>
        <dbReference type="EMBL" id="OIJ13578.1"/>
    </source>
</evidence>
<feature type="transmembrane region" description="Helical" evidence="2">
    <location>
        <begin position="6"/>
        <end position="24"/>
    </location>
</feature>
<organism evidence="3 4">
    <name type="scientific">Anaerobacillus alkalilacustris</name>
    <dbReference type="NCBI Taxonomy" id="393763"/>
    <lineage>
        <taxon>Bacteria</taxon>
        <taxon>Bacillati</taxon>
        <taxon>Bacillota</taxon>
        <taxon>Bacilli</taxon>
        <taxon>Bacillales</taxon>
        <taxon>Bacillaceae</taxon>
        <taxon>Anaerobacillus</taxon>
    </lineage>
</organism>